<evidence type="ECO:0000256" key="4">
    <source>
        <dbReference type="ARBA" id="ARBA00022729"/>
    </source>
</evidence>
<dbReference type="AlphaFoldDB" id="A0A2S2QHV6"/>
<dbReference type="OrthoDB" id="6573863at2759"/>
<dbReference type="InterPro" id="IPR000560">
    <property type="entry name" value="His_Pase_clade-2"/>
</dbReference>
<keyword evidence="7" id="KW-0325">Glycoprotein</keyword>
<keyword evidence="8" id="KW-0812">Transmembrane</keyword>
<dbReference type="RefSeq" id="XP_025412457.1">
    <property type="nucleotide sequence ID" value="XM_025556672.1"/>
</dbReference>
<keyword evidence="6" id="KW-1015">Disulfide bond</keyword>
<evidence type="ECO:0000256" key="5">
    <source>
        <dbReference type="ARBA" id="ARBA00022801"/>
    </source>
</evidence>
<evidence type="ECO:0000256" key="3">
    <source>
        <dbReference type="ARBA" id="ARBA00012646"/>
    </source>
</evidence>
<comment type="catalytic activity">
    <reaction evidence="1">
        <text>a phosphate monoester + H2O = an alcohol + phosphate</text>
        <dbReference type="Rhea" id="RHEA:15017"/>
        <dbReference type="ChEBI" id="CHEBI:15377"/>
        <dbReference type="ChEBI" id="CHEBI:30879"/>
        <dbReference type="ChEBI" id="CHEBI:43474"/>
        <dbReference type="ChEBI" id="CHEBI:67140"/>
        <dbReference type="EC" id="3.1.3.2"/>
    </reaction>
</comment>
<reference evidence="11" key="2">
    <citation type="submission" date="2025-04" db="UniProtKB">
        <authorList>
            <consortium name="RefSeq"/>
        </authorList>
    </citation>
    <scope>IDENTIFICATION</scope>
    <source>
        <tissue evidence="11">Whole body</tissue>
    </source>
</reference>
<dbReference type="CDD" id="cd07061">
    <property type="entry name" value="HP_HAP_like"/>
    <property type="match status" value="1"/>
</dbReference>
<dbReference type="SUPFAM" id="SSF53254">
    <property type="entry name" value="Phosphoglycerate mutase-like"/>
    <property type="match status" value="1"/>
</dbReference>
<keyword evidence="5" id="KW-0378">Hydrolase</keyword>
<reference evidence="9" key="1">
    <citation type="submission" date="2018-04" db="EMBL/GenBank/DDBJ databases">
        <title>Transcriptome assembly of Sipha flava.</title>
        <authorList>
            <person name="Scully E.D."/>
            <person name="Geib S.M."/>
            <person name="Palmer N.A."/>
            <person name="Koch K."/>
            <person name="Bradshaw J."/>
            <person name="Heng-Moss T."/>
            <person name="Sarath G."/>
        </authorList>
    </citation>
    <scope>NUCLEOTIDE SEQUENCE</scope>
</reference>
<proteinExistence type="inferred from homology"/>
<sequence>MTQSNQNAISPKNTTASSRNDKVGAFAAVLLSGMVIAAFVGYYLVVGEESRKKNSLQLIIAVFRQGDRSPLKWETYPNDMYPPMSEGTWPDGLGQLTNAGKLKSYEFGRRFRNRYTKFLPFTDKYSFISVHSTDTDRAEMTASAFLAGAFPPAGKQIWNSDLLWIPIPIYSISPDKDDILRVTKPCPAYEKEFEKAKNETEKLMLIKYERFFNYVSNHTGMEIKHLSDVENIFNSLNIQQRNHMTLPSWVKVKNYMSLMEDIVLEWSITYSKTDQMKKFRSGKLIGEIVRTMRDKMDERLDPNKKIFAYFSHEQTLIDFLHTLGMKNLFKPSYGAAAFVELHKIRGEHYVKILYTKSYDTPDLLSLDMESQTSFLPTLEDFIIKTENYIPKNWDKECQLK</sequence>
<dbReference type="Pfam" id="PF00328">
    <property type="entry name" value="His_Phos_2"/>
    <property type="match status" value="1"/>
</dbReference>
<keyword evidence="8" id="KW-0472">Membrane</keyword>
<dbReference type="PANTHER" id="PTHR11567:SF211">
    <property type="entry name" value="PROSTATIC ACID PHOSPHATASE"/>
    <property type="match status" value="1"/>
</dbReference>
<evidence type="ECO:0000256" key="1">
    <source>
        <dbReference type="ARBA" id="ARBA00000032"/>
    </source>
</evidence>
<keyword evidence="8" id="KW-1133">Transmembrane helix</keyword>
<dbReference type="GO" id="GO:0003993">
    <property type="term" value="F:acid phosphatase activity"/>
    <property type="evidence" value="ECO:0007669"/>
    <property type="project" value="UniProtKB-EC"/>
</dbReference>
<evidence type="ECO:0000256" key="7">
    <source>
        <dbReference type="ARBA" id="ARBA00023180"/>
    </source>
</evidence>
<dbReference type="InterPro" id="IPR029033">
    <property type="entry name" value="His_PPase_superfam"/>
</dbReference>
<evidence type="ECO:0000313" key="11">
    <source>
        <dbReference type="RefSeq" id="XP_025412457.1"/>
    </source>
</evidence>
<comment type="similarity">
    <text evidence="2">Belongs to the histidine acid phosphatase family.</text>
</comment>
<evidence type="ECO:0000256" key="2">
    <source>
        <dbReference type="ARBA" id="ARBA00005375"/>
    </source>
</evidence>
<dbReference type="Gene3D" id="3.40.50.1240">
    <property type="entry name" value="Phosphoglycerate mutase-like"/>
    <property type="match status" value="1"/>
</dbReference>
<organism evidence="9">
    <name type="scientific">Sipha flava</name>
    <name type="common">yellow sugarcane aphid</name>
    <dbReference type="NCBI Taxonomy" id="143950"/>
    <lineage>
        <taxon>Eukaryota</taxon>
        <taxon>Metazoa</taxon>
        <taxon>Ecdysozoa</taxon>
        <taxon>Arthropoda</taxon>
        <taxon>Hexapoda</taxon>
        <taxon>Insecta</taxon>
        <taxon>Pterygota</taxon>
        <taxon>Neoptera</taxon>
        <taxon>Paraneoptera</taxon>
        <taxon>Hemiptera</taxon>
        <taxon>Sternorrhyncha</taxon>
        <taxon>Aphidomorpha</taxon>
        <taxon>Aphidoidea</taxon>
        <taxon>Aphididae</taxon>
        <taxon>Sipha</taxon>
    </lineage>
</organism>
<protein>
    <recommendedName>
        <fullName evidence="3">acid phosphatase</fullName>
        <ecNumber evidence="3">3.1.3.2</ecNumber>
    </recommendedName>
</protein>
<keyword evidence="4" id="KW-0732">Signal</keyword>
<evidence type="ECO:0000256" key="6">
    <source>
        <dbReference type="ARBA" id="ARBA00023157"/>
    </source>
</evidence>
<name>A0A2S2QHV6_9HEMI</name>
<dbReference type="PANTHER" id="PTHR11567">
    <property type="entry name" value="ACID PHOSPHATASE-RELATED"/>
    <property type="match status" value="1"/>
</dbReference>
<dbReference type="InterPro" id="IPR050645">
    <property type="entry name" value="Histidine_acid_phosphatase"/>
</dbReference>
<keyword evidence="10" id="KW-1185">Reference proteome</keyword>
<dbReference type="Proteomes" id="UP000694846">
    <property type="component" value="Unplaced"/>
</dbReference>
<evidence type="ECO:0000313" key="9">
    <source>
        <dbReference type="EMBL" id="MBY76762.1"/>
    </source>
</evidence>
<feature type="transmembrane region" description="Helical" evidence="8">
    <location>
        <begin position="23"/>
        <end position="45"/>
    </location>
</feature>
<gene>
    <name evidence="9" type="primary">ACP2_5</name>
    <name evidence="11" type="synonym">LOC112684939</name>
    <name evidence="9" type="ORF">g.167064</name>
</gene>
<accession>A0A2S2QHV6</accession>
<evidence type="ECO:0000256" key="8">
    <source>
        <dbReference type="SAM" id="Phobius"/>
    </source>
</evidence>
<evidence type="ECO:0000313" key="10">
    <source>
        <dbReference type="Proteomes" id="UP000694846"/>
    </source>
</evidence>
<dbReference type="EC" id="3.1.3.2" evidence="3"/>
<dbReference type="EMBL" id="GGMS01007559">
    <property type="protein sequence ID" value="MBY76762.1"/>
    <property type="molecule type" value="Transcribed_RNA"/>
</dbReference>